<dbReference type="EMBL" id="JASAOK010000033">
    <property type="protein sequence ID" value="KAK6218524.1"/>
    <property type="molecule type" value="Genomic_DNA"/>
</dbReference>
<dbReference type="PANTHER" id="PTHR11360:SF177">
    <property type="entry name" value="RIBOFLAVIN TRANSPORTER MCH5"/>
    <property type="match status" value="1"/>
</dbReference>
<evidence type="ECO:0000313" key="6">
    <source>
        <dbReference type="EMBL" id="KAK6218524.1"/>
    </source>
</evidence>
<evidence type="ECO:0000256" key="1">
    <source>
        <dbReference type="ARBA" id="ARBA00004141"/>
    </source>
</evidence>
<feature type="transmembrane region" description="Helical" evidence="4">
    <location>
        <begin position="258"/>
        <end position="278"/>
    </location>
</feature>
<dbReference type="SUPFAM" id="SSF103473">
    <property type="entry name" value="MFS general substrate transporter"/>
    <property type="match status" value="1"/>
</dbReference>
<feature type="transmembrane region" description="Helical" evidence="4">
    <location>
        <begin position="352"/>
        <end position="377"/>
    </location>
</feature>
<evidence type="ECO:0000256" key="3">
    <source>
        <dbReference type="SAM" id="MobiDB-lite"/>
    </source>
</evidence>
<dbReference type="InterPro" id="IPR050327">
    <property type="entry name" value="Proton-linked_MCT"/>
</dbReference>
<dbReference type="Gene3D" id="1.20.1250.20">
    <property type="entry name" value="MFS general substrate transporter like domains"/>
    <property type="match status" value="2"/>
</dbReference>
<feature type="compositionally biased region" description="Polar residues" evidence="3">
    <location>
        <begin position="1"/>
        <end position="22"/>
    </location>
</feature>
<feature type="transmembrane region" description="Helical" evidence="4">
    <location>
        <begin position="329"/>
        <end position="346"/>
    </location>
</feature>
<comment type="caution">
    <text evidence="6">The sequence shown here is derived from an EMBL/GenBank/DDBJ whole genome shotgun (WGS) entry which is preliminary data.</text>
</comment>
<dbReference type="Proteomes" id="UP001327957">
    <property type="component" value="Unassembled WGS sequence"/>
</dbReference>
<dbReference type="InterPro" id="IPR011701">
    <property type="entry name" value="MFS"/>
</dbReference>
<dbReference type="GO" id="GO:0016020">
    <property type="term" value="C:membrane"/>
    <property type="evidence" value="ECO:0007669"/>
    <property type="project" value="UniProtKB-SubCell"/>
</dbReference>
<feature type="transmembrane region" description="Helical" evidence="4">
    <location>
        <begin position="419"/>
        <end position="443"/>
    </location>
</feature>
<feature type="transmembrane region" description="Helical" evidence="4">
    <location>
        <begin position="389"/>
        <end position="413"/>
    </location>
</feature>
<feature type="transmembrane region" description="Helical" evidence="4">
    <location>
        <begin position="151"/>
        <end position="174"/>
    </location>
</feature>
<reference evidence="6 7" key="1">
    <citation type="submission" date="2023-04" db="EMBL/GenBank/DDBJ databases">
        <title>Colletotrichum tabacum stain YC1 causing leaf anthracnose on Nicotiana tabacum(L.) cv.</title>
        <authorList>
            <person name="Ji Z."/>
            <person name="Wang M."/>
            <person name="Zhang J."/>
            <person name="Wang N."/>
            <person name="Zhou Z."/>
        </authorList>
    </citation>
    <scope>NUCLEOTIDE SEQUENCE [LARGE SCALE GENOMIC DNA]</scope>
    <source>
        <strain evidence="6 7">YC1</strain>
    </source>
</reference>
<dbReference type="GO" id="GO:0022857">
    <property type="term" value="F:transmembrane transporter activity"/>
    <property type="evidence" value="ECO:0007669"/>
    <property type="project" value="InterPro"/>
</dbReference>
<dbReference type="Pfam" id="PF07690">
    <property type="entry name" value="MFS_1"/>
    <property type="match status" value="1"/>
</dbReference>
<feature type="transmembrane region" description="Helical" evidence="4">
    <location>
        <begin position="216"/>
        <end position="237"/>
    </location>
</feature>
<dbReference type="PROSITE" id="PS50850">
    <property type="entry name" value="MFS"/>
    <property type="match status" value="1"/>
</dbReference>
<proteinExistence type="inferred from homology"/>
<feature type="transmembrane region" description="Helical" evidence="4">
    <location>
        <begin position="127"/>
        <end position="145"/>
    </location>
</feature>
<feature type="domain" description="Major facilitator superfamily (MFS) profile" evidence="5">
    <location>
        <begin position="59"/>
        <end position="444"/>
    </location>
</feature>
<gene>
    <name evidence="6" type="ORF">QIS74_06404</name>
</gene>
<name>A0AAV9TEI6_9PEZI</name>
<evidence type="ECO:0000313" key="7">
    <source>
        <dbReference type="Proteomes" id="UP001327957"/>
    </source>
</evidence>
<dbReference type="InterPro" id="IPR036259">
    <property type="entry name" value="MFS_trans_sf"/>
</dbReference>
<dbReference type="AlphaFoldDB" id="A0AAV9TEI6"/>
<dbReference type="PANTHER" id="PTHR11360">
    <property type="entry name" value="MONOCARBOXYLATE TRANSPORTER"/>
    <property type="match status" value="1"/>
</dbReference>
<dbReference type="InterPro" id="IPR020846">
    <property type="entry name" value="MFS_dom"/>
</dbReference>
<evidence type="ECO:0000256" key="4">
    <source>
        <dbReference type="SAM" id="Phobius"/>
    </source>
</evidence>
<feature type="transmembrane region" description="Helical" evidence="4">
    <location>
        <begin position="186"/>
        <end position="204"/>
    </location>
</feature>
<comment type="subcellular location">
    <subcellularLocation>
        <location evidence="1">Membrane</location>
        <topology evidence="1">Multi-pass membrane protein</topology>
    </subcellularLocation>
</comment>
<feature type="transmembrane region" description="Helical" evidence="4">
    <location>
        <begin position="298"/>
        <end position="317"/>
    </location>
</feature>
<keyword evidence="7" id="KW-1185">Reference proteome</keyword>
<comment type="similarity">
    <text evidence="2">Belongs to the major facilitator superfamily. Monocarboxylate porter (TC 2.A.1.13) family.</text>
</comment>
<sequence length="448" mass="48335">MFDCFQSQTAQTEKGTRQTNSPFRAAQAHDDAYTSTDDPGQPGTPPEEYYPEGGRAAYLVVLGAFCAIMGGLGLMNSIGVYQSWIASHQLRDLDHGTLAWIFGLFNFMVFFCGIQIGPVLDVYGPAWLMVTSLALYVAAFVSLGYCREYWHFVLVIGVVAGAATSIVFVVPVAVIGQYFQRKRGAATGLAMSGGSLGGVVFPLILDALGDDIGFAWTTRVIGLVTVCLLLVGCILLRPRPGFRRHHAATKNILPDFRILLHPAVNLMTLGVFFIEWGFFVGLEYIASYALANGISERLSYLMVVFLNAGSFPGRWLPGLVADRFGRMKTMIVTNLLCIVAMLAIWLPADGNVVAVIVFSVVFGFASGSNISLVPVCVGEFCSTQDYGRYYSTVYTVVSLGALTGVPIAGKILAQSNGAYFGLIIFAGVSYVAGVICFLGLVVFKKRLL</sequence>
<feature type="transmembrane region" description="Helical" evidence="4">
    <location>
        <begin position="56"/>
        <end position="78"/>
    </location>
</feature>
<accession>A0AAV9TEI6</accession>
<keyword evidence="4" id="KW-0812">Transmembrane</keyword>
<evidence type="ECO:0000256" key="2">
    <source>
        <dbReference type="ARBA" id="ARBA00006727"/>
    </source>
</evidence>
<evidence type="ECO:0000259" key="5">
    <source>
        <dbReference type="PROSITE" id="PS50850"/>
    </source>
</evidence>
<organism evidence="6 7">
    <name type="scientific">Colletotrichum tabaci</name>
    <dbReference type="NCBI Taxonomy" id="1209068"/>
    <lineage>
        <taxon>Eukaryota</taxon>
        <taxon>Fungi</taxon>
        <taxon>Dikarya</taxon>
        <taxon>Ascomycota</taxon>
        <taxon>Pezizomycotina</taxon>
        <taxon>Sordariomycetes</taxon>
        <taxon>Hypocreomycetidae</taxon>
        <taxon>Glomerellales</taxon>
        <taxon>Glomerellaceae</taxon>
        <taxon>Colletotrichum</taxon>
        <taxon>Colletotrichum destructivum species complex</taxon>
    </lineage>
</organism>
<keyword evidence="4" id="KW-0472">Membrane</keyword>
<protein>
    <submittedName>
        <fullName evidence="6">Major facilitator superfamily transporter</fullName>
    </submittedName>
</protein>
<feature type="region of interest" description="Disordered" evidence="3">
    <location>
        <begin position="1"/>
        <end position="48"/>
    </location>
</feature>
<keyword evidence="4" id="KW-1133">Transmembrane helix</keyword>
<feature type="transmembrane region" description="Helical" evidence="4">
    <location>
        <begin position="98"/>
        <end position="120"/>
    </location>
</feature>